<dbReference type="PROSITE" id="PS00195">
    <property type="entry name" value="GLUTAREDOXIN_1"/>
    <property type="match status" value="1"/>
</dbReference>
<dbReference type="InterPro" id="IPR011767">
    <property type="entry name" value="GLR_AS"/>
</dbReference>
<dbReference type="Gene3D" id="2.60.40.10">
    <property type="entry name" value="Immunoglobulins"/>
    <property type="match status" value="1"/>
</dbReference>
<sequence>MIWGGESIKTNLLIFLLPVSIFLFCSEAPEVKPTPTERIVLAELFTWARCPYCPYAARALDSLAKEMKDSVAIIAYHRRLGGDTLSPELVEQRRAFYYEAGGEPAVLFDGTGPVWTSDPNEDYETYKNYLIGRRNQKSPLRLHLETSIQADTGIIKTTVVVIDSIPANDLRILVVLYEDSVRFWLPGASDSIFSRVMRLMIPDENGIACALAFLDSVGKEVRFPLNQNWNRNQLGVVAFVQDFTTKEVLQAILKKGVE</sequence>
<organism evidence="1">
    <name type="scientific">candidate division WOR-3 bacterium</name>
    <dbReference type="NCBI Taxonomy" id="2052148"/>
    <lineage>
        <taxon>Bacteria</taxon>
        <taxon>Bacteria division WOR-3</taxon>
    </lineage>
</organism>
<evidence type="ECO:0000313" key="1">
    <source>
        <dbReference type="EMBL" id="HHS52130.1"/>
    </source>
</evidence>
<dbReference type="AlphaFoldDB" id="A0A7C6A8V2"/>
<dbReference type="InterPro" id="IPR036249">
    <property type="entry name" value="Thioredoxin-like_sf"/>
</dbReference>
<dbReference type="InterPro" id="IPR013783">
    <property type="entry name" value="Ig-like_fold"/>
</dbReference>
<evidence type="ECO:0008006" key="2">
    <source>
        <dbReference type="Google" id="ProtNLM"/>
    </source>
</evidence>
<protein>
    <recommendedName>
        <fullName evidence="2">Omp28-related outer membrane protein</fullName>
    </recommendedName>
</protein>
<proteinExistence type="predicted"/>
<accession>A0A7C6A8V2</accession>
<dbReference type="SUPFAM" id="SSF52833">
    <property type="entry name" value="Thioredoxin-like"/>
    <property type="match status" value="1"/>
</dbReference>
<comment type="caution">
    <text evidence="1">The sequence shown here is derived from an EMBL/GenBank/DDBJ whole genome shotgun (WGS) entry which is preliminary data.</text>
</comment>
<dbReference type="EMBL" id="DTLI01000120">
    <property type="protein sequence ID" value="HHS52130.1"/>
    <property type="molecule type" value="Genomic_DNA"/>
</dbReference>
<reference evidence="1" key="1">
    <citation type="journal article" date="2020" name="mSystems">
        <title>Genome- and Community-Level Interaction Insights into Carbon Utilization and Element Cycling Functions of Hydrothermarchaeota in Hydrothermal Sediment.</title>
        <authorList>
            <person name="Zhou Z."/>
            <person name="Liu Y."/>
            <person name="Xu W."/>
            <person name="Pan J."/>
            <person name="Luo Z.H."/>
            <person name="Li M."/>
        </authorList>
    </citation>
    <scope>NUCLEOTIDE SEQUENCE [LARGE SCALE GENOMIC DNA]</scope>
    <source>
        <strain evidence="1">SpSt-876</strain>
    </source>
</reference>
<name>A0A7C6A8V2_UNCW3</name>
<gene>
    <name evidence="1" type="ORF">ENW73_04600</name>
</gene>